<gene>
    <name evidence="2" type="ORF">Metlim_1403</name>
</gene>
<dbReference type="Pfam" id="PF04307">
    <property type="entry name" value="YdjM"/>
    <property type="match status" value="1"/>
</dbReference>
<dbReference type="InParanoid" id="H1Z2I3"/>
<dbReference type="EMBL" id="CM001436">
    <property type="protein sequence ID" value="EHQ35509.1"/>
    <property type="molecule type" value="Genomic_DNA"/>
</dbReference>
<keyword evidence="3" id="KW-1185">Reference proteome</keyword>
<dbReference type="Proteomes" id="UP000005741">
    <property type="component" value="Chromosome"/>
</dbReference>
<feature type="transmembrane region" description="Helical" evidence="1">
    <location>
        <begin position="163"/>
        <end position="181"/>
    </location>
</feature>
<sequence length="301" mass="33840">MDFLTHAFSMILLGGHMDIYLVCFGVIGTVLPDMDILMQRFSYTDSRLYIFSHGGITHSIAGSIILSVTGFITICLLQLAGILSLPAEPGFRIFGFGMILGGALLHVTLDYLACPGIPLLYPFSDKKYTLGIFPGPSIFLTIISVVFLVLLITGLITEFADTGGIYTWGIIFFTVIAFALIKKSFVAGRFRGHEAIPTFNPLHWILISDNGKEYTVSRYSITKGVYEESTYKKTDGVGEEDIKGLADDPEMKRLRYYSYLIIFERKDGKVRAYDPLRVSGLIFYPPKFRECEFIEEHKQQR</sequence>
<reference evidence="2 3" key="1">
    <citation type="submission" date="2011-10" db="EMBL/GenBank/DDBJ databases">
        <title>The Improved High-Quality Draft genome of Methanoplanus limicola DSM 2279.</title>
        <authorList>
            <consortium name="US DOE Joint Genome Institute (JGI-PGF)"/>
            <person name="Lucas S."/>
            <person name="Copeland A."/>
            <person name="Lapidus A."/>
            <person name="Glavina del Rio T."/>
            <person name="Dalin E."/>
            <person name="Tice H."/>
            <person name="Bruce D."/>
            <person name="Goodwin L."/>
            <person name="Pitluck S."/>
            <person name="Peters L."/>
            <person name="Mikhailova N."/>
            <person name="Lu M."/>
            <person name="Kyrpides N."/>
            <person name="Mavromatis K."/>
            <person name="Ivanova N."/>
            <person name="Markowitz V."/>
            <person name="Cheng J.-F."/>
            <person name="Hugenholtz P."/>
            <person name="Woyke T."/>
            <person name="Wu D."/>
            <person name="Wirth R."/>
            <person name="Brambilla E.-M."/>
            <person name="Klenk H.-P."/>
            <person name="Eisen J.A."/>
        </authorList>
    </citation>
    <scope>NUCLEOTIDE SEQUENCE [LARGE SCALE GENOMIC DNA]</scope>
    <source>
        <strain evidence="2 3">DSM 2279</strain>
    </source>
</reference>
<name>H1Z2I3_9EURY</name>
<dbReference type="AlphaFoldDB" id="H1Z2I3"/>
<accession>H1Z2I3</accession>
<organism evidence="2 3">
    <name type="scientific">Methanoplanus limicola DSM 2279</name>
    <dbReference type="NCBI Taxonomy" id="937775"/>
    <lineage>
        <taxon>Archaea</taxon>
        <taxon>Methanobacteriati</taxon>
        <taxon>Methanobacteriota</taxon>
        <taxon>Stenosarchaea group</taxon>
        <taxon>Methanomicrobia</taxon>
        <taxon>Methanomicrobiales</taxon>
        <taxon>Methanomicrobiaceae</taxon>
        <taxon>Methanoplanus</taxon>
    </lineage>
</organism>
<feature type="transmembrane region" description="Helical" evidence="1">
    <location>
        <begin position="59"/>
        <end position="81"/>
    </location>
</feature>
<evidence type="ECO:0008006" key="4">
    <source>
        <dbReference type="Google" id="ProtNLM"/>
    </source>
</evidence>
<protein>
    <recommendedName>
        <fullName evidence="4">Membrane-bound metal-dependent hydrolase</fullName>
    </recommendedName>
</protein>
<dbReference type="HOGENOM" id="CLU_923203_0_0_2"/>
<dbReference type="InterPro" id="IPR007404">
    <property type="entry name" value="YdjM-like"/>
</dbReference>
<feature type="transmembrane region" description="Helical" evidence="1">
    <location>
        <begin position="133"/>
        <end position="157"/>
    </location>
</feature>
<dbReference type="OrthoDB" id="118042at2157"/>
<keyword evidence="1" id="KW-0812">Transmembrane</keyword>
<feature type="transmembrane region" description="Helical" evidence="1">
    <location>
        <begin position="19"/>
        <end position="38"/>
    </location>
</feature>
<proteinExistence type="predicted"/>
<dbReference type="RefSeq" id="WP_004077262.1">
    <property type="nucleotide sequence ID" value="NZ_CM001436.1"/>
</dbReference>
<keyword evidence="1" id="KW-0472">Membrane</keyword>
<dbReference type="STRING" id="937775.Metlim_1403"/>
<evidence type="ECO:0000313" key="3">
    <source>
        <dbReference type="Proteomes" id="UP000005741"/>
    </source>
</evidence>
<evidence type="ECO:0000313" key="2">
    <source>
        <dbReference type="EMBL" id="EHQ35509.1"/>
    </source>
</evidence>
<feature type="transmembrane region" description="Helical" evidence="1">
    <location>
        <begin position="93"/>
        <end position="121"/>
    </location>
</feature>
<evidence type="ECO:0000256" key="1">
    <source>
        <dbReference type="SAM" id="Phobius"/>
    </source>
</evidence>
<keyword evidence="1" id="KW-1133">Transmembrane helix</keyword>